<sequence>MFVAKGEDPDDETTTLYVISFSGDQSYFNIWMA</sequence>
<protein>
    <submittedName>
        <fullName evidence="1">Uncharacterized protein</fullName>
    </submittedName>
</protein>
<evidence type="ECO:0000313" key="1">
    <source>
        <dbReference type="EMBL" id="CAD0009609.1"/>
    </source>
</evidence>
<comment type="caution">
    <text evidence="1">The sequence shown here is derived from an EMBL/GenBank/DDBJ whole genome shotgun (WGS) entry which is preliminary data.</text>
</comment>
<keyword evidence="2" id="KW-1185">Reference proteome</keyword>
<organism evidence="1 2">
    <name type="scientific">Flavobacterium chungangense</name>
    <dbReference type="NCBI Taxonomy" id="554283"/>
    <lineage>
        <taxon>Bacteria</taxon>
        <taxon>Pseudomonadati</taxon>
        <taxon>Bacteroidota</taxon>
        <taxon>Flavobacteriia</taxon>
        <taxon>Flavobacteriales</taxon>
        <taxon>Flavobacteriaceae</taxon>
        <taxon>Flavobacterium</taxon>
    </lineage>
</organism>
<accession>A0A6V6ZD92</accession>
<reference evidence="1 2" key="1">
    <citation type="submission" date="2020-06" db="EMBL/GenBank/DDBJ databases">
        <authorList>
            <person name="Criscuolo A."/>
        </authorList>
    </citation>
    <scope>NUCLEOTIDE SEQUENCE [LARGE SCALE GENOMIC DNA]</scope>
    <source>
        <strain evidence="2">CIP 110025</strain>
    </source>
</reference>
<proteinExistence type="predicted"/>
<evidence type="ECO:0000313" key="2">
    <source>
        <dbReference type="Proteomes" id="UP000556700"/>
    </source>
</evidence>
<dbReference type="AlphaFoldDB" id="A0A6V6ZD92"/>
<name>A0A6V6ZD92_9FLAO</name>
<gene>
    <name evidence="1" type="ORF">FLACHUCJ7_04310</name>
</gene>
<dbReference type="Proteomes" id="UP000556700">
    <property type="component" value="Unassembled WGS sequence"/>
</dbReference>
<dbReference type="EMBL" id="CAIJDO010000276">
    <property type="protein sequence ID" value="CAD0009609.1"/>
    <property type="molecule type" value="Genomic_DNA"/>
</dbReference>